<dbReference type="InterPro" id="IPR008604">
    <property type="entry name" value="MAP7_fam"/>
</dbReference>
<feature type="compositionally biased region" description="Pro residues" evidence="7">
    <location>
        <begin position="25"/>
        <end position="36"/>
    </location>
</feature>
<feature type="region of interest" description="Disordered" evidence="7">
    <location>
        <begin position="122"/>
        <end position="227"/>
    </location>
</feature>
<name>A0A195B638_9HYME</name>
<keyword evidence="4 6" id="KW-0175">Coiled coil</keyword>
<dbReference type="PANTHER" id="PTHR15073:SF1">
    <property type="entry name" value="RETICULOCYTE-BINDING PROTEIN HOMOLOG 2A"/>
    <property type="match status" value="1"/>
</dbReference>
<keyword evidence="3" id="KW-0963">Cytoplasm</keyword>
<feature type="compositionally biased region" description="Basic and acidic residues" evidence="7">
    <location>
        <begin position="707"/>
        <end position="717"/>
    </location>
</feature>
<dbReference type="EMBL" id="KQ976587">
    <property type="protein sequence ID" value="KYM79732.1"/>
    <property type="molecule type" value="Genomic_DNA"/>
</dbReference>
<organism evidence="8 9">
    <name type="scientific">Atta colombica</name>
    <dbReference type="NCBI Taxonomy" id="520822"/>
    <lineage>
        <taxon>Eukaryota</taxon>
        <taxon>Metazoa</taxon>
        <taxon>Ecdysozoa</taxon>
        <taxon>Arthropoda</taxon>
        <taxon>Hexapoda</taxon>
        <taxon>Insecta</taxon>
        <taxon>Pterygota</taxon>
        <taxon>Neoptera</taxon>
        <taxon>Endopterygota</taxon>
        <taxon>Hymenoptera</taxon>
        <taxon>Apocrita</taxon>
        <taxon>Aculeata</taxon>
        <taxon>Formicoidea</taxon>
        <taxon>Formicidae</taxon>
        <taxon>Myrmicinae</taxon>
        <taxon>Atta</taxon>
    </lineage>
</organism>
<dbReference type="Proteomes" id="UP000078540">
    <property type="component" value="Unassembled WGS sequence"/>
</dbReference>
<dbReference type="InterPro" id="IPR051483">
    <property type="entry name" value="MAP7_domain-containing"/>
</dbReference>
<keyword evidence="5" id="KW-0206">Cytoskeleton</keyword>
<feature type="region of interest" description="Disordered" evidence="7">
    <location>
        <begin position="19"/>
        <end position="104"/>
    </location>
</feature>
<evidence type="ECO:0000256" key="7">
    <source>
        <dbReference type="SAM" id="MobiDB-lite"/>
    </source>
</evidence>
<dbReference type="Pfam" id="PF05672">
    <property type="entry name" value="MAP7"/>
    <property type="match status" value="1"/>
</dbReference>
<feature type="compositionally biased region" description="Basic and acidic residues" evidence="7">
    <location>
        <begin position="173"/>
        <end position="182"/>
    </location>
</feature>
<evidence type="ECO:0000256" key="6">
    <source>
        <dbReference type="SAM" id="Coils"/>
    </source>
</evidence>
<reference evidence="8 9" key="1">
    <citation type="submission" date="2015-09" db="EMBL/GenBank/DDBJ databases">
        <title>Atta colombica WGS genome.</title>
        <authorList>
            <person name="Nygaard S."/>
            <person name="Hu H."/>
            <person name="Boomsma J."/>
            <person name="Zhang G."/>
        </authorList>
    </citation>
    <scope>NUCLEOTIDE SEQUENCE [LARGE SCALE GENOMIC DNA]</scope>
    <source>
        <strain evidence="8">Treedump-2</strain>
        <tissue evidence="8">Whole body</tissue>
    </source>
</reference>
<accession>A0A195B638</accession>
<evidence type="ECO:0000256" key="1">
    <source>
        <dbReference type="ARBA" id="ARBA00004245"/>
    </source>
</evidence>
<feature type="region of interest" description="Disordered" evidence="7">
    <location>
        <begin position="945"/>
        <end position="1046"/>
    </location>
</feature>
<sequence>MFSELCRETLRKAAVCYSARAGSPSPSPPTSPPPSPAKEAKTAANADLANVRDAIHEGVRDHHHHSGTIAGKRASPTGNITSEPRDPASERSVSTDRPNDFRDSCESYAKNWKKFFVVHKPWHKRKRTPRKRPAMPTDFSKRLPGLEAREGRRSGTCGTTESRESRSVSPEKGTGRQHENHRGGGGSVGNECGRSDSRISRRSSGSSPEPEDNSSTSGDEGEYSPKLMEASYLSSMVSDVKRPRSLYDEDSLDGDRPYDNEGTNVFKGTVQTISFFFLRRESTGSSKELDRAKLVRERQNEERQRKLEELRQQALAAQRFREQREEERRRRIDELRSRDNDRRNQVEERKRLICEAERERREAILRKNQEREARIEAKKRNERSHIVFAFGSSTPRMLEPADTGGSTFWGTRRATSTTNVMMFSAAQPLTRRSSERELDGSKKRATSAGGLDRKPGEDMRMSSSMYEVFNWNSSPDPPLTPAKHKRASLSLPPTTDIFAVDDKSDSDTRRPMIQRVASGDDSDGGTPSTPTSIYLRVNRRRTDLMPTIPSPRDGPPSTTRSSSAKAFTRSPAKSLKRSDNSRSMGTLPGAAPMPRPTRAERLRRKAREYQQIQQQQGIRSGEVTPNSPSRPHSSMSQQSASSVGSSNVNLRTRTAASRRPRPASIAGTGVSVTEKHNLVDMKLTKDSKPPLPKVHSTPKKPSIPKVAEVRKPTEKLIKNAKSSPRITPKATPLQSPGAEHAPLIRETNVEIIKQDENKETQNVKSEDKNEEKKDQGSEKIQEANIVESIINDTKIGTESVLASKQVKDETNLMQENLSGAIAEEPKIAKKEDNKQEKKSPETNEIKLEGEMDEQVDMSASMIAKIRITTEEEAKAALAERRRLAREQAEREAELERQRQEEEARLEAERLRAEEEEQRRLEEETIRLANEAREAEEQRLQLAIEEAKRREEEDRRKREEEARQKQEKEEAERKAREEAEKQRIEMAERLKKEEEERNARRKRVEAIMLRTRGKNQTNTSTKGEGGDGDKLKEDSPIDENKPMPDGKGDDVMTASLISEATQQFISGEQRAHHTENSVLAPDIVHNGTTHSNGINENKIILDNNQDNVEGELNGHHTNHGNGINSQSITLDNATVKQNNVTNLLDLSDFDTLSNNSTGYDTGPILELTPNLANEDTLNSNLNPAAMPFTPMGFVPAATNANVNPFQDNFINKPQDNNQVPDVKCLRVQREKADEKEIFSFHSQSCNTISFGPVFVLQSEKRAKGGGQMGRPRMLDLVGNSTKEAKKMQLGSSRMHPFYMGHKAFLHALRKNKLVKNAGEESMVAFSRMLENEIATGRRVREKIQPNKSKGTREEGRIGFAENAKRKAPLYESIFLSRHTDNTYPATLEKCTSFLRNRR</sequence>
<feature type="region of interest" description="Disordered" evidence="7">
    <location>
        <begin position="876"/>
        <end position="921"/>
    </location>
</feature>
<feature type="region of interest" description="Disordered" evidence="7">
    <location>
        <begin position="427"/>
        <end position="458"/>
    </location>
</feature>
<feature type="region of interest" description="Disordered" evidence="7">
    <location>
        <begin position="515"/>
        <end position="668"/>
    </location>
</feature>
<feature type="compositionally biased region" description="Low complexity" evidence="7">
    <location>
        <begin position="627"/>
        <end position="655"/>
    </location>
</feature>
<feature type="compositionally biased region" description="Basic residues" evidence="7">
    <location>
        <begin position="122"/>
        <end position="133"/>
    </location>
</feature>
<evidence type="ECO:0000313" key="8">
    <source>
        <dbReference type="EMBL" id="KYM79732.1"/>
    </source>
</evidence>
<feature type="compositionally biased region" description="Basic and acidic residues" evidence="7">
    <location>
        <begin position="945"/>
        <end position="997"/>
    </location>
</feature>
<comment type="similarity">
    <text evidence="2">Belongs to the MAP7 family.</text>
</comment>
<dbReference type="GO" id="GO:0000226">
    <property type="term" value="P:microtubule cytoskeleton organization"/>
    <property type="evidence" value="ECO:0007669"/>
    <property type="project" value="InterPro"/>
</dbReference>
<protein>
    <submittedName>
        <fullName evidence="8">Reticulocyte-binding protein 2 like protein a</fullName>
    </submittedName>
</protein>
<evidence type="ECO:0000313" key="9">
    <source>
        <dbReference type="Proteomes" id="UP000078540"/>
    </source>
</evidence>
<evidence type="ECO:0000256" key="4">
    <source>
        <dbReference type="ARBA" id="ARBA00023054"/>
    </source>
</evidence>
<dbReference type="STRING" id="520822.A0A195B638"/>
<dbReference type="PANTHER" id="PTHR15073">
    <property type="entry name" value="MICROTUBULE-ASSOCIATED PROTEIN"/>
    <property type="match status" value="1"/>
</dbReference>
<feature type="compositionally biased region" description="Basic and acidic residues" evidence="7">
    <location>
        <begin position="432"/>
        <end position="442"/>
    </location>
</feature>
<comment type="subcellular location">
    <subcellularLocation>
        <location evidence="1">Cytoplasm</location>
        <location evidence="1">Cytoskeleton</location>
    </subcellularLocation>
</comment>
<feature type="compositionally biased region" description="Basic and acidic residues" evidence="7">
    <location>
        <begin position="83"/>
        <end position="104"/>
    </location>
</feature>
<proteinExistence type="inferred from homology"/>
<evidence type="ECO:0000256" key="2">
    <source>
        <dbReference type="ARBA" id="ARBA00007525"/>
    </source>
</evidence>
<feature type="compositionally biased region" description="Polar residues" evidence="7">
    <location>
        <begin position="556"/>
        <end position="565"/>
    </location>
</feature>
<evidence type="ECO:0000256" key="3">
    <source>
        <dbReference type="ARBA" id="ARBA00022490"/>
    </source>
</evidence>
<evidence type="ECO:0000256" key="5">
    <source>
        <dbReference type="ARBA" id="ARBA00023212"/>
    </source>
</evidence>
<gene>
    <name evidence="8" type="ORF">ALC53_09844</name>
</gene>
<feature type="coiled-coil region" evidence="6">
    <location>
        <begin position="289"/>
        <end position="381"/>
    </location>
</feature>
<feature type="compositionally biased region" description="Basic and acidic residues" evidence="7">
    <location>
        <begin position="823"/>
        <end position="849"/>
    </location>
</feature>
<feature type="compositionally biased region" description="Basic and acidic residues" evidence="7">
    <location>
        <begin position="1023"/>
        <end position="1046"/>
    </location>
</feature>
<dbReference type="GO" id="GO:0015630">
    <property type="term" value="C:microtubule cytoskeleton"/>
    <property type="evidence" value="ECO:0007669"/>
    <property type="project" value="InterPro"/>
</dbReference>
<feature type="region of interest" description="Disordered" evidence="7">
    <location>
        <begin position="813"/>
        <end position="854"/>
    </location>
</feature>
<feature type="compositionally biased region" description="Basic and acidic residues" evidence="7">
    <location>
        <begin position="752"/>
        <end position="780"/>
    </location>
</feature>
<keyword evidence="9" id="KW-1185">Reference proteome</keyword>
<feature type="region of interest" description="Disordered" evidence="7">
    <location>
        <begin position="684"/>
        <end position="780"/>
    </location>
</feature>